<dbReference type="InterPro" id="IPR036236">
    <property type="entry name" value="Znf_C2H2_sf"/>
</dbReference>
<evidence type="ECO:0000256" key="1">
    <source>
        <dbReference type="ARBA" id="ARBA00022723"/>
    </source>
</evidence>
<reference evidence="7" key="1">
    <citation type="submission" date="2023-06" db="EMBL/GenBank/DDBJ databases">
        <title>Genome-scale phylogeny and comparative genomics of the fungal order Sordariales.</title>
        <authorList>
            <consortium name="Lawrence Berkeley National Laboratory"/>
            <person name="Hensen N."/>
            <person name="Bonometti L."/>
            <person name="Westerberg I."/>
            <person name="Brannstrom I.O."/>
            <person name="Guillou S."/>
            <person name="Cros-Aarteil S."/>
            <person name="Calhoun S."/>
            <person name="Haridas S."/>
            <person name="Kuo A."/>
            <person name="Mondo S."/>
            <person name="Pangilinan J."/>
            <person name="Riley R."/>
            <person name="LaButti K."/>
            <person name="Andreopoulos B."/>
            <person name="Lipzen A."/>
            <person name="Chen C."/>
            <person name="Yanf M."/>
            <person name="Daum C."/>
            <person name="Ng V."/>
            <person name="Clum A."/>
            <person name="Steindorff A."/>
            <person name="Ohm R."/>
            <person name="Martin F."/>
            <person name="Silar P."/>
            <person name="Natvig D."/>
            <person name="Lalanne C."/>
            <person name="Gautier V."/>
            <person name="Ament-velasquez S.L."/>
            <person name="Kruys A."/>
            <person name="Hutchinson M.I."/>
            <person name="Powell A.J."/>
            <person name="Barry K."/>
            <person name="Miller A.N."/>
            <person name="Grigoriev I.V."/>
            <person name="Debuchy R."/>
            <person name="Gladieux P."/>
            <person name="Thoren M.H."/>
            <person name="Johannesson H."/>
        </authorList>
    </citation>
    <scope>NUCLEOTIDE SEQUENCE</scope>
    <source>
        <strain evidence="7">SMH3391-2</strain>
    </source>
</reference>
<proteinExistence type="predicted"/>
<evidence type="ECO:0000313" key="8">
    <source>
        <dbReference type="Proteomes" id="UP001174934"/>
    </source>
</evidence>
<gene>
    <name evidence="7" type="ORF">B0T17DRAFT_128730</name>
</gene>
<keyword evidence="8" id="KW-1185">Reference proteome</keyword>
<evidence type="ECO:0000256" key="5">
    <source>
        <dbReference type="PROSITE-ProRule" id="PRU00042"/>
    </source>
</evidence>
<dbReference type="GO" id="GO:0008270">
    <property type="term" value="F:zinc ion binding"/>
    <property type="evidence" value="ECO:0007669"/>
    <property type="project" value="UniProtKB-KW"/>
</dbReference>
<dbReference type="SUPFAM" id="SSF57667">
    <property type="entry name" value="beta-beta-alpha zinc fingers"/>
    <property type="match status" value="1"/>
</dbReference>
<dbReference type="InterPro" id="IPR013087">
    <property type="entry name" value="Znf_C2H2_type"/>
</dbReference>
<evidence type="ECO:0000313" key="7">
    <source>
        <dbReference type="EMBL" id="KAK0610195.1"/>
    </source>
</evidence>
<dbReference type="Pfam" id="PF12171">
    <property type="entry name" value="zf-C2H2_jaz"/>
    <property type="match status" value="1"/>
</dbReference>
<dbReference type="SMART" id="SM00355">
    <property type="entry name" value="ZnF_C2H2"/>
    <property type="match status" value="7"/>
</dbReference>
<accession>A0AA39WBM3</accession>
<keyword evidence="3 5" id="KW-0863">Zinc-finger</keyword>
<organism evidence="7 8">
    <name type="scientific">Bombardia bombarda</name>
    <dbReference type="NCBI Taxonomy" id="252184"/>
    <lineage>
        <taxon>Eukaryota</taxon>
        <taxon>Fungi</taxon>
        <taxon>Dikarya</taxon>
        <taxon>Ascomycota</taxon>
        <taxon>Pezizomycotina</taxon>
        <taxon>Sordariomycetes</taxon>
        <taxon>Sordariomycetidae</taxon>
        <taxon>Sordariales</taxon>
        <taxon>Lasiosphaeriaceae</taxon>
        <taxon>Bombardia</taxon>
    </lineage>
</organism>
<dbReference type="InterPro" id="IPR022755">
    <property type="entry name" value="Znf_C2H2_jaz"/>
</dbReference>
<keyword evidence="1" id="KW-0479">Metal-binding</keyword>
<keyword evidence="4" id="KW-0862">Zinc</keyword>
<dbReference type="PANTHER" id="PTHR24379">
    <property type="entry name" value="KRAB AND ZINC FINGER DOMAIN-CONTAINING"/>
    <property type="match status" value="1"/>
</dbReference>
<dbReference type="PROSITE" id="PS50157">
    <property type="entry name" value="ZINC_FINGER_C2H2_2"/>
    <property type="match status" value="1"/>
</dbReference>
<evidence type="ECO:0000256" key="3">
    <source>
        <dbReference type="ARBA" id="ARBA00022771"/>
    </source>
</evidence>
<dbReference type="PROSITE" id="PS00028">
    <property type="entry name" value="ZINC_FINGER_C2H2_1"/>
    <property type="match status" value="3"/>
</dbReference>
<dbReference type="GO" id="GO:0000981">
    <property type="term" value="F:DNA-binding transcription factor activity, RNA polymerase II-specific"/>
    <property type="evidence" value="ECO:0007669"/>
    <property type="project" value="TreeGrafter"/>
</dbReference>
<dbReference type="Proteomes" id="UP001174934">
    <property type="component" value="Unassembled WGS sequence"/>
</dbReference>
<evidence type="ECO:0000256" key="4">
    <source>
        <dbReference type="ARBA" id="ARBA00022833"/>
    </source>
</evidence>
<comment type="caution">
    <text evidence="7">The sequence shown here is derived from an EMBL/GenBank/DDBJ whole genome shotgun (WGS) entry which is preliminary data.</text>
</comment>
<dbReference type="PANTHER" id="PTHR24379:SF127">
    <property type="entry name" value="BLOODY FINGERS-RELATED"/>
    <property type="match status" value="1"/>
</dbReference>
<keyword evidence="2" id="KW-0677">Repeat</keyword>
<name>A0AA39WBM3_9PEZI</name>
<sequence length="269" mass="30600">MYKCGTCDRGFPAGWKSLLQHCIALDHGTPVFDCPAGYCYERFDNPFDLEEHQDDYDHHEFECSVCPKTFPTTDIQKAHEVEDHLFCADCERYFYSLNNIKQHLNSKLHRGQHAECPFCRVCYTTAAGMTHHLERGACPNAPNLDIDAVYDIVRRKDSRGILTKKLVGYTGQPTGGYRVTGNAAWNGRAWECYLCHHGFGSSHALEQHLNSGTHRQPLYHCPKDTCHMNFKTLAAIINHLESETCGAMRFETVQRRIGDIVTGNRLLAF</sequence>
<evidence type="ECO:0000256" key="2">
    <source>
        <dbReference type="ARBA" id="ARBA00022737"/>
    </source>
</evidence>
<protein>
    <recommendedName>
        <fullName evidence="6">C2H2-type domain-containing protein</fullName>
    </recommendedName>
</protein>
<feature type="domain" description="C2H2-type" evidence="6">
    <location>
        <begin position="85"/>
        <end position="114"/>
    </location>
</feature>
<dbReference type="EMBL" id="JAULSR010000011">
    <property type="protein sequence ID" value="KAK0610195.1"/>
    <property type="molecule type" value="Genomic_DNA"/>
</dbReference>
<dbReference type="GO" id="GO:0000977">
    <property type="term" value="F:RNA polymerase II transcription regulatory region sequence-specific DNA binding"/>
    <property type="evidence" value="ECO:0007669"/>
    <property type="project" value="TreeGrafter"/>
</dbReference>
<evidence type="ECO:0000259" key="6">
    <source>
        <dbReference type="PROSITE" id="PS50157"/>
    </source>
</evidence>
<dbReference type="AlphaFoldDB" id="A0AA39WBM3"/>
<dbReference type="Gene3D" id="3.30.160.60">
    <property type="entry name" value="Classic Zinc Finger"/>
    <property type="match status" value="1"/>
</dbReference>
<dbReference type="GO" id="GO:0005634">
    <property type="term" value="C:nucleus"/>
    <property type="evidence" value="ECO:0007669"/>
    <property type="project" value="TreeGrafter"/>
</dbReference>